<name>M9V0L4_DICLA</name>
<feature type="signal peptide" evidence="4">
    <location>
        <begin position="1"/>
        <end position="19"/>
    </location>
</feature>
<dbReference type="Gene3D" id="3.30.500.10">
    <property type="entry name" value="MHC class I-like antigen recognition-like"/>
    <property type="match status" value="1"/>
</dbReference>
<keyword evidence="4" id="KW-0732">Signal</keyword>
<evidence type="ECO:0000256" key="2">
    <source>
        <dbReference type="RuleBase" id="RU004439"/>
    </source>
</evidence>
<dbReference type="PANTHER" id="PTHR16675">
    <property type="entry name" value="MHC CLASS I-RELATED"/>
    <property type="match status" value="1"/>
</dbReference>
<dbReference type="InterPro" id="IPR007110">
    <property type="entry name" value="Ig-like_dom"/>
</dbReference>
<reference evidence="6" key="1">
    <citation type="journal article" date="2013" name="Dev. Comp. Immunol.">
        <title>Molecular cloning and characterization of sea bass (Dicentrarchus labrax, L.) MHC class I heavy chain and beta2-microglobulin.</title>
        <authorList>
            <person name="Pinto R.D."/>
            <person name="Randelli E."/>
            <person name="Buonocore F."/>
            <person name="Pereira P.J."/>
            <person name="dos Santos N.M."/>
        </authorList>
    </citation>
    <scope>NUCLEOTIDE SEQUENCE</scope>
    <source>
        <strain evidence="6">6</strain>
        <tissue evidence="6">Head kidney</tissue>
    </source>
</reference>
<feature type="chain" id="PRO_5004103880" evidence="4">
    <location>
        <begin position="20"/>
        <end position="376"/>
    </location>
</feature>
<evidence type="ECO:0000256" key="4">
    <source>
        <dbReference type="SAM" id="SignalP"/>
    </source>
</evidence>
<sequence length="376" mass="42818">MKTLMFVVLLGIGLHGAAAVTHSLKYFYTASSGVPNFPEFVAVGLVDEIPMNYYDSNTTRFISKQDWMSRVTAEDPQYLERYTQVFLGTQPTFKANIEIAKQRFNQTGGVHVYQFIEGCEWDDETGNTNGFTQVGYDGEDFIVFDLKIETWIAPVPQAVITKHKWDKVWITERKNYLSQICPDWLKKYVDYGRNPLLRTDLPSVSFLQKTSSSPVRCHATGFYPNSATLIWRKDGEEIHENVDHGEILLNHDGSFQMSVDLNLSSVTPEDWRKYDCVFQLYGGKNDIVTKLDKAEIRTNWGKTGIRTNEEKTIDTTVIIIAAVVVLALVLIVVVGLRVCKKRNAKVPQYIECHPTEFPPRISSIESQKSEIILIKD</sequence>
<feature type="domain" description="Ig-like" evidence="5">
    <location>
        <begin position="195"/>
        <end position="276"/>
    </location>
</feature>
<dbReference type="InterPro" id="IPR037055">
    <property type="entry name" value="MHC_I-like_Ag-recog_sf"/>
</dbReference>
<dbReference type="SMART" id="SM00407">
    <property type="entry name" value="IGc1"/>
    <property type="match status" value="1"/>
</dbReference>
<proteinExistence type="evidence at transcript level"/>
<dbReference type="SUPFAM" id="SSF48726">
    <property type="entry name" value="Immunoglobulin"/>
    <property type="match status" value="1"/>
</dbReference>
<dbReference type="InterPro" id="IPR050208">
    <property type="entry name" value="MHC_class-I_related"/>
</dbReference>
<dbReference type="GO" id="GO:0005615">
    <property type="term" value="C:extracellular space"/>
    <property type="evidence" value="ECO:0007669"/>
    <property type="project" value="TreeGrafter"/>
</dbReference>
<keyword evidence="3" id="KW-0472">Membrane</keyword>
<gene>
    <name evidence="6" type="primary">Dila-UA</name>
</gene>
<evidence type="ECO:0000259" key="5">
    <source>
        <dbReference type="PROSITE" id="PS50835"/>
    </source>
</evidence>
<keyword evidence="3" id="KW-1133">Transmembrane helix</keyword>
<accession>M9V0L4</accession>
<dbReference type="PRINTS" id="PR01638">
    <property type="entry name" value="MHCCLASSI"/>
</dbReference>
<dbReference type="InterPro" id="IPR011161">
    <property type="entry name" value="MHC_I-like_Ag-recog"/>
</dbReference>
<dbReference type="InterPro" id="IPR011162">
    <property type="entry name" value="MHC_I/II-like_Ag-recog"/>
</dbReference>
<dbReference type="AlphaFoldDB" id="M9V0L4"/>
<comment type="similarity">
    <text evidence="2">Belongs to the MHC class I family.</text>
</comment>
<evidence type="ECO:0000256" key="1">
    <source>
        <dbReference type="ARBA" id="ARBA00023180"/>
    </source>
</evidence>
<keyword evidence="3" id="KW-0812">Transmembrane</keyword>
<dbReference type="PROSITE" id="PS50835">
    <property type="entry name" value="IG_LIKE"/>
    <property type="match status" value="1"/>
</dbReference>
<dbReference type="SUPFAM" id="SSF54452">
    <property type="entry name" value="MHC antigen-recognition domain"/>
    <property type="match status" value="1"/>
</dbReference>
<protein>
    <submittedName>
        <fullName evidence="6">MHC class Ia antigen</fullName>
    </submittedName>
</protein>
<dbReference type="GO" id="GO:0006955">
    <property type="term" value="P:immune response"/>
    <property type="evidence" value="ECO:0007669"/>
    <property type="project" value="TreeGrafter"/>
</dbReference>
<dbReference type="FunFam" id="2.60.40.10:FF:000943">
    <property type="entry name" value="Classical MHC class I molecule, alpha-chain"/>
    <property type="match status" value="1"/>
</dbReference>
<dbReference type="InterPro" id="IPR013783">
    <property type="entry name" value="Ig-like_fold"/>
</dbReference>
<dbReference type="Pfam" id="PF00129">
    <property type="entry name" value="MHC_I"/>
    <property type="match status" value="1"/>
</dbReference>
<evidence type="ECO:0000313" key="6">
    <source>
        <dbReference type="EMBL" id="AGJ73883.1"/>
    </source>
</evidence>
<dbReference type="InterPro" id="IPR001039">
    <property type="entry name" value="MHC_I_a_a1/a2"/>
</dbReference>
<keyword evidence="1" id="KW-0325">Glycoprotein</keyword>
<dbReference type="EMBL" id="JX171696">
    <property type="protein sequence ID" value="AGJ73883.1"/>
    <property type="molecule type" value="mRNA"/>
</dbReference>
<dbReference type="InterPro" id="IPR036179">
    <property type="entry name" value="Ig-like_dom_sf"/>
</dbReference>
<feature type="transmembrane region" description="Helical" evidence="3">
    <location>
        <begin position="317"/>
        <end position="339"/>
    </location>
</feature>
<dbReference type="Gene3D" id="2.60.40.10">
    <property type="entry name" value="Immunoglobulins"/>
    <property type="match status" value="1"/>
</dbReference>
<dbReference type="GO" id="GO:0009897">
    <property type="term" value="C:external side of plasma membrane"/>
    <property type="evidence" value="ECO:0007669"/>
    <property type="project" value="TreeGrafter"/>
</dbReference>
<evidence type="ECO:0000256" key="3">
    <source>
        <dbReference type="SAM" id="Phobius"/>
    </source>
</evidence>
<organism evidence="6">
    <name type="scientific">Dicentrarchus labrax</name>
    <name type="common">European seabass</name>
    <name type="synonym">Morone labrax</name>
    <dbReference type="NCBI Taxonomy" id="13489"/>
    <lineage>
        <taxon>Eukaryota</taxon>
        <taxon>Metazoa</taxon>
        <taxon>Chordata</taxon>
        <taxon>Craniata</taxon>
        <taxon>Vertebrata</taxon>
        <taxon>Euteleostomi</taxon>
        <taxon>Actinopterygii</taxon>
        <taxon>Neopterygii</taxon>
        <taxon>Teleostei</taxon>
        <taxon>Neoteleostei</taxon>
        <taxon>Acanthomorphata</taxon>
        <taxon>Eupercaria</taxon>
        <taxon>Moronidae</taxon>
        <taxon>Dicentrarchus</taxon>
    </lineage>
</organism>
<dbReference type="Pfam" id="PF07654">
    <property type="entry name" value="C1-set"/>
    <property type="match status" value="1"/>
</dbReference>
<dbReference type="PANTHER" id="PTHR16675:SF237">
    <property type="entry name" value="MHC CLASS I ANTIGEN TRANSCRIPT VARIANT 1-RELATED"/>
    <property type="match status" value="1"/>
</dbReference>
<dbReference type="InterPro" id="IPR003597">
    <property type="entry name" value="Ig_C1-set"/>
</dbReference>
<dbReference type="FunFam" id="3.30.500.10:FF:000001">
    <property type="entry name" value="H-2 class I histocompatibility antigen, alpha chain"/>
    <property type="match status" value="1"/>
</dbReference>